<accession>A0ABT1HVF2</accession>
<evidence type="ECO:0000256" key="1">
    <source>
        <dbReference type="ARBA" id="ARBA00023125"/>
    </source>
</evidence>
<reference evidence="3 4" key="1">
    <citation type="submission" date="2022-06" db="EMBL/GenBank/DDBJ databases">
        <title>Genomic Encyclopedia of Archaeal and Bacterial Type Strains, Phase II (KMG-II): from individual species to whole genera.</title>
        <authorList>
            <person name="Goeker M."/>
        </authorList>
    </citation>
    <scope>NUCLEOTIDE SEQUENCE [LARGE SCALE GENOMIC DNA]</scope>
    <source>
        <strain evidence="3 4">DSM 40477</strain>
    </source>
</reference>
<dbReference type="PROSITE" id="PS51197">
    <property type="entry name" value="HTH_RRF2_2"/>
    <property type="match status" value="1"/>
</dbReference>
<keyword evidence="4" id="KW-1185">Reference proteome</keyword>
<name>A0ABT1HVF2_STRSD</name>
<dbReference type="InterPro" id="IPR036388">
    <property type="entry name" value="WH-like_DNA-bd_sf"/>
</dbReference>
<dbReference type="NCBIfam" id="TIGR00738">
    <property type="entry name" value="rrf2_super"/>
    <property type="match status" value="1"/>
</dbReference>
<dbReference type="InterPro" id="IPR000944">
    <property type="entry name" value="Tscrpt_reg_Rrf2"/>
</dbReference>
<organism evidence="3 4">
    <name type="scientific">Streptoalloteichus tenebrarius (strain ATCC 17920 / DSM 40477 / JCM 4838 / CBS 697.72 / NBRC 16177 / NCIMB 11028 / NRRL B-12390 / A12253. 1 / ISP 5477)</name>
    <name type="common">Streptomyces tenebrarius</name>
    <dbReference type="NCBI Taxonomy" id="1933"/>
    <lineage>
        <taxon>Bacteria</taxon>
        <taxon>Bacillati</taxon>
        <taxon>Actinomycetota</taxon>
        <taxon>Actinomycetes</taxon>
        <taxon>Pseudonocardiales</taxon>
        <taxon>Pseudonocardiaceae</taxon>
        <taxon>Streptoalloteichus</taxon>
    </lineage>
</organism>
<sequence>MHLARFTDLALRAVVLLGARSEGPRLTVDDVAQAVHAPRHHVAKAVHRLGQLGVLETVRGRAGGLELAAGAGATTVGWLVRELEGTGELVDCDQPPCPFRGDCRLRRALRAAQNAFLAALDAVTISDLIAGTSVPLQLAPPPPR</sequence>
<protein>
    <submittedName>
        <fullName evidence="3">Transcriptional regulator, BadM/Rrf2 family</fullName>
    </submittedName>
</protein>
<comment type="caution">
    <text evidence="3">The sequence shown here is derived from an EMBL/GenBank/DDBJ whole genome shotgun (WGS) entry which is preliminary data.</text>
</comment>
<comment type="cofactor">
    <cofactor evidence="2">
        <name>[2Fe-2S] cluster</name>
        <dbReference type="ChEBI" id="CHEBI:190135"/>
    </cofactor>
</comment>
<dbReference type="InterPro" id="IPR036390">
    <property type="entry name" value="WH_DNA-bd_sf"/>
</dbReference>
<dbReference type="Gene3D" id="1.10.10.10">
    <property type="entry name" value="Winged helix-like DNA-binding domain superfamily/Winged helix DNA-binding domain"/>
    <property type="match status" value="1"/>
</dbReference>
<dbReference type="PANTHER" id="PTHR33221">
    <property type="entry name" value="WINGED HELIX-TURN-HELIX TRANSCRIPTIONAL REGULATOR, RRF2 FAMILY"/>
    <property type="match status" value="1"/>
</dbReference>
<dbReference type="Proteomes" id="UP001205311">
    <property type="component" value="Unassembled WGS sequence"/>
</dbReference>
<gene>
    <name evidence="3" type="ORF">LX15_003206</name>
</gene>
<dbReference type="Pfam" id="PF02082">
    <property type="entry name" value="Rrf2"/>
    <property type="match status" value="1"/>
</dbReference>
<evidence type="ECO:0000313" key="4">
    <source>
        <dbReference type="Proteomes" id="UP001205311"/>
    </source>
</evidence>
<evidence type="ECO:0000256" key="2">
    <source>
        <dbReference type="ARBA" id="ARBA00034078"/>
    </source>
</evidence>
<dbReference type="SUPFAM" id="SSF46785">
    <property type="entry name" value="Winged helix' DNA-binding domain"/>
    <property type="match status" value="1"/>
</dbReference>
<evidence type="ECO:0000313" key="3">
    <source>
        <dbReference type="EMBL" id="MCP2259501.1"/>
    </source>
</evidence>
<proteinExistence type="predicted"/>
<dbReference type="EMBL" id="JAMTCP010000017">
    <property type="protein sequence ID" value="MCP2259501.1"/>
    <property type="molecule type" value="Genomic_DNA"/>
</dbReference>
<dbReference type="RefSeq" id="WP_253670394.1">
    <property type="nucleotide sequence ID" value="NZ_JAMTCP010000017.1"/>
</dbReference>
<dbReference type="PANTHER" id="PTHR33221:SF4">
    <property type="entry name" value="HTH-TYPE TRANSCRIPTIONAL REPRESSOR NSRR"/>
    <property type="match status" value="1"/>
</dbReference>
<keyword evidence="1" id="KW-0238">DNA-binding</keyword>